<dbReference type="EMBL" id="CP065673">
    <property type="protein sequence ID" value="QPS21873.1"/>
    <property type="molecule type" value="Genomic_DNA"/>
</dbReference>
<dbReference type="Proteomes" id="UP000248897">
    <property type="component" value="Chromosome 1"/>
</dbReference>
<dbReference type="RefSeq" id="WP_063201781.1">
    <property type="nucleotide sequence ID" value="NZ_CAMITG010000003.1"/>
</dbReference>
<evidence type="ECO:0000313" key="2">
    <source>
        <dbReference type="EMBL" id="SQI34410.1"/>
    </source>
</evidence>
<evidence type="ECO:0000313" key="3">
    <source>
        <dbReference type="Proteomes" id="UP000248897"/>
    </source>
</evidence>
<sequence length="106" mass="11635">MGMITKPMFFIMAIFEGYMAYQPKTGQLLSLSSKNKTEVNIMSAPSMIVFRSIRGLPRWLSPPAEIIVTSVGGTGVSSEGQHFSRLQTREDITHSDVLSDLALKVG</sequence>
<keyword evidence="4" id="KW-1185">Reference proteome</keyword>
<evidence type="ECO:0000313" key="4">
    <source>
        <dbReference type="Proteomes" id="UP000594967"/>
    </source>
</evidence>
<protein>
    <submittedName>
        <fullName evidence="2">Uncharacterized protein</fullName>
    </submittedName>
</protein>
<gene>
    <name evidence="1" type="ORF">I6G64_05495</name>
    <name evidence="2" type="ORF">NCTC12961_01695</name>
</gene>
<evidence type="ECO:0000313" key="1">
    <source>
        <dbReference type="EMBL" id="QPS21873.1"/>
    </source>
</evidence>
<reference evidence="2 3" key="1">
    <citation type="submission" date="2018-06" db="EMBL/GenBank/DDBJ databases">
        <authorList>
            <consortium name="Pathogen Informatics"/>
            <person name="Doyle S."/>
        </authorList>
    </citation>
    <scope>NUCLEOTIDE SEQUENCE [LARGE SCALE GENOMIC DNA]</scope>
    <source>
        <strain evidence="2 3">NCTC12961</strain>
    </source>
</reference>
<dbReference type="AlphaFoldDB" id="A0A2X4UN30"/>
<name>A0A2X4UN30_SERPL</name>
<proteinExistence type="predicted"/>
<dbReference type="EMBL" id="LS483469">
    <property type="protein sequence ID" value="SQI34410.1"/>
    <property type="molecule type" value="Genomic_DNA"/>
</dbReference>
<organism evidence="2 3">
    <name type="scientific">Serratia plymuthica</name>
    <dbReference type="NCBI Taxonomy" id="82996"/>
    <lineage>
        <taxon>Bacteria</taxon>
        <taxon>Pseudomonadati</taxon>
        <taxon>Pseudomonadota</taxon>
        <taxon>Gammaproteobacteria</taxon>
        <taxon>Enterobacterales</taxon>
        <taxon>Yersiniaceae</taxon>
        <taxon>Serratia</taxon>
    </lineage>
</organism>
<accession>A0A2X4UN30</accession>
<reference evidence="1 4" key="2">
    <citation type="submission" date="2020-12" db="EMBL/GenBank/DDBJ databases">
        <title>FDA dAtabase for Regulatory Grade micrObial Sequences (FDA-ARGOS): Supporting development and validation of Infectious Disease Dx tests.</title>
        <authorList>
            <person name="Sproer C."/>
            <person name="Gronow S."/>
            <person name="Severitt S."/>
            <person name="Schroder I."/>
            <person name="Tallon L."/>
            <person name="Sadzewicz L."/>
            <person name="Zhao X."/>
            <person name="Boylan J."/>
            <person name="Ott S."/>
            <person name="Bowen H."/>
            <person name="Vavikolanu K."/>
            <person name="Mehta A."/>
            <person name="Aluvathingal J."/>
            <person name="Nadendla S."/>
            <person name="Lowell S."/>
            <person name="Myers T."/>
            <person name="Yan Y."/>
            <person name="Sichtig H."/>
        </authorList>
    </citation>
    <scope>NUCLEOTIDE SEQUENCE [LARGE SCALE GENOMIC DNA]</scope>
    <source>
        <strain evidence="1 4">FDAARGOS_907</strain>
    </source>
</reference>
<dbReference type="Proteomes" id="UP000594967">
    <property type="component" value="Chromosome"/>
</dbReference>